<reference evidence="1 2" key="1">
    <citation type="submission" date="2016-04" db="EMBL/GenBank/DDBJ databases">
        <title>A degradative enzymes factory behind the ericoid mycorrhizal symbiosis.</title>
        <authorList>
            <consortium name="DOE Joint Genome Institute"/>
            <person name="Martino E."/>
            <person name="Morin E."/>
            <person name="Grelet G."/>
            <person name="Kuo A."/>
            <person name="Kohler A."/>
            <person name="Daghino S."/>
            <person name="Barry K."/>
            <person name="Choi C."/>
            <person name="Cichocki N."/>
            <person name="Clum A."/>
            <person name="Copeland A."/>
            <person name="Hainaut M."/>
            <person name="Haridas S."/>
            <person name="Labutti K."/>
            <person name="Lindquist E."/>
            <person name="Lipzen A."/>
            <person name="Khouja H.-R."/>
            <person name="Murat C."/>
            <person name="Ohm R."/>
            <person name="Olson A."/>
            <person name="Spatafora J."/>
            <person name="Veneault-Fourrey C."/>
            <person name="Henrissat B."/>
            <person name="Grigoriev I."/>
            <person name="Martin F."/>
            <person name="Perotto S."/>
        </authorList>
    </citation>
    <scope>NUCLEOTIDE SEQUENCE [LARGE SCALE GENOMIC DNA]</scope>
    <source>
        <strain evidence="1 2">F</strain>
    </source>
</reference>
<dbReference type="AlphaFoldDB" id="A0A2J6S2Q1"/>
<dbReference type="Proteomes" id="UP000235786">
    <property type="component" value="Unassembled WGS sequence"/>
</dbReference>
<name>A0A2J6S2Q1_HYAVF</name>
<gene>
    <name evidence="1" type="ORF">L207DRAFT_507959</name>
</gene>
<organism evidence="1 2">
    <name type="scientific">Hyaloscypha variabilis (strain UAMH 11265 / GT02V1 / F)</name>
    <name type="common">Meliniomyces variabilis</name>
    <dbReference type="NCBI Taxonomy" id="1149755"/>
    <lineage>
        <taxon>Eukaryota</taxon>
        <taxon>Fungi</taxon>
        <taxon>Dikarya</taxon>
        <taxon>Ascomycota</taxon>
        <taxon>Pezizomycotina</taxon>
        <taxon>Leotiomycetes</taxon>
        <taxon>Helotiales</taxon>
        <taxon>Hyaloscyphaceae</taxon>
        <taxon>Hyaloscypha</taxon>
        <taxon>Hyaloscypha variabilis</taxon>
    </lineage>
</organism>
<protein>
    <submittedName>
        <fullName evidence="1">Uncharacterized protein</fullName>
    </submittedName>
</protein>
<dbReference type="STRING" id="1149755.A0A2J6S2Q1"/>
<proteinExistence type="predicted"/>
<dbReference type="EMBL" id="KZ613940">
    <property type="protein sequence ID" value="PMD45046.1"/>
    <property type="molecule type" value="Genomic_DNA"/>
</dbReference>
<evidence type="ECO:0000313" key="2">
    <source>
        <dbReference type="Proteomes" id="UP000235786"/>
    </source>
</evidence>
<sequence length="318" mass="36522">MEPTELGQLGDPRDAVLDQMEPLEEKPLLGVLALYPIFDTLCSHLDISGLITLRKISKKLGTHLSTHMKERWNINRRLGRFVRDPCKFRSAIAHHDALVSGSFAIQFFDDVLFNGSDLDAYIQDGEGASAFGHYLRRGEGYALEKEEIEHAYSLDEIVKTETYKRWKGHGEMTKIQIVSTRSTPVQAILHGFYTTAVVNFLSWNKAYSIFPDITFLHPRTTYPLKRIDRSYPPLLAKYEIRGWTMSDPIPEESLYSICVNTSRHVRDYKTRKIALNTTGVGPPRVPDFVLESSCFQLRSSQENYRYLSYKVDAWPYES</sequence>
<keyword evidence="2" id="KW-1185">Reference proteome</keyword>
<accession>A0A2J6S2Q1</accession>
<dbReference type="OrthoDB" id="10025998at2759"/>
<evidence type="ECO:0000313" key="1">
    <source>
        <dbReference type="EMBL" id="PMD45046.1"/>
    </source>
</evidence>